<dbReference type="Proteomes" id="UP001054837">
    <property type="component" value="Unassembled WGS sequence"/>
</dbReference>
<accession>A0AAV4N9F0</accession>
<keyword evidence="1" id="KW-1133">Transmembrane helix</keyword>
<dbReference type="AlphaFoldDB" id="A0AAV4N9F0"/>
<gene>
    <name evidence="2" type="ORF">CDAR_602201</name>
</gene>
<feature type="transmembrane region" description="Helical" evidence="1">
    <location>
        <begin position="56"/>
        <end position="75"/>
    </location>
</feature>
<evidence type="ECO:0000313" key="2">
    <source>
        <dbReference type="EMBL" id="GIX81332.1"/>
    </source>
</evidence>
<feature type="transmembrane region" description="Helical" evidence="1">
    <location>
        <begin position="81"/>
        <end position="104"/>
    </location>
</feature>
<dbReference type="EMBL" id="BPLQ01001390">
    <property type="protein sequence ID" value="GIX81332.1"/>
    <property type="molecule type" value="Genomic_DNA"/>
</dbReference>
<keyword evidence="1" id="KW-0812">Transmembrane</keyword>
<reference evidence="2 3" key="1">
    <citation type="submission" date="2021-06" db="EMBL/GenBank/DDBJ databases">
        <title>Caerostris darwini draft genome.</title>
        <authorList>
            <person name="Kono N."/>
            <person name="Arakawa K."/>
        </authorList>
    </citation>
    <scope>NUCLEOTIDE SEQUENCE [LARGE SCALE GENOMIC DNA]</scope>
</reference>
<protein>
    <submittedName>
        <fullName evidence="2">Uncharacterized protein</fullName>
    </submittedName>
</protein>
<comment type="caution">
    <text evidence="2">The sequence shown here is derived from an EMBL/GenBank/DDBJ whole genome shotgun (WGS) entry which is preliminary data.</text>
</comment>
<keyword evidence="1" id="KW-0472">Membrane</keyword>
<organism evidence="2 3">
    <name type="scientific">Caerostris darwini</name>
    <dbReference type="NCBI Taxonomy" id="1538125"/>
    <lineage>
        <taxon>Eukaryota</taxon>
        <taxon>Metazoa</taxon>
        <taxon>Ecdysozoa</taxon>
        <taxon>Arthropoda</taxon>
        <taxon>Chelicerata</taxon>
        <taxon>Arachnida</taxon>
        <taxon>Araneae</taxon>
        <taxon>Araneomorphae</taxon>
        <taxon>Entelegynae</taxon>
        <taxon>Araneoidea</taxon>
        <taxon>Araneidae</taxon>
        <taxon>Caerostris</taxon>
    </lineage>
</organism>
<evidence type="ECO:0000313" key="3">
    <source>
        <dbReference type="Proteomes" id="UP001054837"/>
    </source>
</evidence>
<name>A0AAV4N9F0_9ARAC</name>
<evidence type="ECO:0000256" key="1">
    <source>
        <dbReference type="SAM" id="Phobius"/>
    </source>
</evidence>
<keyword evidence="3" id="KW-1185">Reference proteome</keyword>
<sequence>MKGAILKASRAQLLGKYPIFNWHQPRREGLPLPTVAVMEKRARRDNATRLDWNAQGFYQSVATTLCRGIFLISFFPFSPPVWSGQVIFFPCLSLLLGGFDSLLLTRFGRLIAFPVLGVKK</sequence>
<proteinExistence type="predicted"/>